<dbReference type="GO" id="GO:0010181">
    <property type="term" value="F:FMN binding"/>
    <property type="evidence" value="ECO:0007669"/>
    <property type="project" value="InterPro"/>
</dbReference>
<proteinExistence type="evidence at transcript level"/>
<feature type="domain" description="NADH:flavin oxidoreductase/NADH oxidase N-terminal" evidence="6">
    <location>
        <begin position="31"/>
        <end position="360"/>
    </location>
</feature>
<dbReference type="CDD" id="cd02933">
    <property type="entry name" value="OYE_like_FMN"/>
    <property type="match status" value="1"/>
</dbReference>
<comment type="cofactor">
    <cofactor evidence="1">
        <name>FMN</name>
        <dbReference type="ChEBI" id="CHEBI:58210"/>
    </cofactor>
</comment>
<evidence type="ECO:0000313" key="7">
    <source>
        <dbReference type="EMBL" id="QCF46591.1"/>
    </source>
</evidence>
<gene>
    <name evidence="7" type="primary">OPR</name>
</gene>
<comment type="similarity">
    <text evidence="2">Belongs to the NADH:flavin oxidoreductase/NADH oxidase family.</text>
</comment>
<dbReference type="GO" id="GO:0016491">
    <property type="term" value="F:oxidoreductase activity"/>
    <property type="evidence" value="ECO:0007669"/>
    <property type="project" value="UniProtKB-KW"/>
</dbReference>
<dbReference type="AlphaFoldDB" id="A0A4D6QIA2"/>
<dbReference type="SUPFAM" id="SSF51395">
    <property type="entry name" value="FMN-linked oxidoreductases"/>
    <property type="match status" value="1"/>
</dbReference>
<dbReference type="InterPro" id="IPR013785">
    <property type="entry name" value="Aldolase_TIM"/>
</dbReference>
<dbReference type="FunFam" id="3.20.20.70:FF:000073">
    <property type="entry name" value="12-oxophytodienoate reductase 3"/>
    <property type="match status" value="1"/>
</dbReference>
<dbReference type="PANTHER" id="PTHR22893:SF91">
    <property type="entry name" value="NADPH DEHYDROGENASE 2-RELATED"/>
    <property type="match status" value="1"/>
</dbReference>
<evidence type="ECO:0000256" key="2">
    <source>
        <dbReference type="ARBA" id="ARBA00005979"/>
    </source>
</evidence>
<keyword evidence="5" id="KW-0560">Oxidoreductase</keyword>
<dbReference type="PANTHER" id="PTHR22893">
    <property type="entry name" value="NADH OXIDOREDUCTASE-RELATED"/>
    <property type="match status" value="1"/>
</dbReference>
<evidence type="ECO:0000256" key="3">
    <source>
        <dbReference type="ARBA" id="ARBA00022630"/>
    </source>
</evidence>
<protein>
    <submittedName>
        <fullName evidence="7">12-oxo-phytodienoate reductase</fullName>
    </submittedName>
</protein>
<evidence type="ECO:0000256" key="5">
    <source>
        <dbReference type="ARBA" id="ARBA00023002"/>
    </source>
</evidence>
<dbReference type="InterPro" id="IPR001155">
    <property type="entry name" value="OxRdtase_FMN_N"/>
</dbReference>
<evidence type="ECO:0000259" key="6">
    <source>
        <dbReference type="Pfam" id="PF00724"/>
    </source>
</evidence>
<evidence type="ECO:0000256" key="4">
    <source>
        <dbReference type="ARBA" id="ARBA00022643"/>
    </source>
</evidence>
<reference evidence="7" key="1">
    <citation type="submission" date="2018-09" db="EMBL/GenBank/DDBJ databases">
        <title>Transcriptome sequencing and physiological analysis of Pohlia nutans under salt stress reveal the important roles of ROS-scavenging system.</title>
        <authorList>
            <person name="Zhang W."/>
            <person name="Liu S."/>
            <person name="Li C."/>
            <person name="Zhang P."/>
            <person name="Zhang P."/>
        </authorList>
    </citation>
    <scope>NUCLEOTIDE SEQUENCE</scope>
    <source>
        <strain evidence="7">Antarctic Moss No.L</strain>
    </source>
</reference>
<dbReference type="Gene3D" id="3.20.20.70">
    <property type="entry name" value="Aldolase class I"/>
    <property type="match status" value="1"/>
</dbReference>
<dbReference type="InterPro" id="IPR045247">
    <property type="entry name" value="Oye-like"/>
</dbReference>
<organism evidence="7">
    <name type="scientific">Pohlia nutans</name>
    <dbReference type="NCBI Taxonomy" id="140635"/>
    <lineage>
        <taxon>Eukaryota</taxon>
        <taxon>Viridiplantae</taxon>
        <taxon>Streptophyta</taxon>
        <taxon>Embryophyta</taxon>
        <taxon>Bryophyta</taxon>
        <taxon>Bryophytina</taxon>
        <taxon>Bryopsida</taxon>
        <taxon>Bryidae</taxon>
        <taxon>Bryanae</taxon>
        <taxon>Bryales</taxon>
        <taxon>Mniaceae</taxon>
        <taxon>Pohlia</taxon>
    </lineage>
</organism>
<dbReference type="EMBL" id="MH925241">
    <property type="protein sequence ID" value="QCF46591.1"/>
    <property type="molecule type" value="mRNA"/>
</dbReference>
<name>A0A4D6QIA2_9BRYO</name>
<accession>A0A4D6QIA2</accession>
<keyword evidence="3" id="KW-0285">Flavoprotein</keyword>
<keyword evidence="4" id="KW-0288">FMN</keyword>
<evidence type="ECO:0000256" key="1">
    <source>
        <dbReference type="ARBA" id="ARBA00001917"/>
    </source>
</evidence>
<dbReference type="Pfam" id="PF00724">
    <property type="entry name" value="Oxidored_FMN"/>
    <property type="match status" value="1"/>
</dbReference>
<sequence>MDCYWTYSKRICSQAAEKDEEDKHDRMPMGTPFQLGRFHLNHRVALAPLTRCRSYNSVPQPHAVLYYSQRTTKGGLLISEATAVSDTSYGYPHTPGIYTDEQVEAWKPIVKAVHDKGGIFICQIWHVGRASHTAYQPGGAQPVSSTNKAIKGELVLPTGVGTAPFSTPRALATEEIPLYVEQFRVAARRAIEAGFDAVELHGAHGYLIEQFLKSSVNDRTDKYGGSLENRLRFLLEIVDAVSDEIGADRLGVRISPFTDYADSQDADGVGLGTAVAQALNRYDNLLYLHCVEPRVSQGDTHYIETDKSLWPVRKAWHGNFLSAGGFNRAEGNDAVRTGRADVVVFGRHFLANPDLPKRLALCAPFNKYNRATFYTQDPVVGYTDYPFLEEIPAQA</sequence>